<dbReference type="AlphaFoldDB" id="A0AAN9QW88"/>
<accession>A0AAN9QW88</accession>
<proteinExistence type="predicted"/>
<keyword evidence="2" id="KW-1185">Reference proteome</keyword>
<name>A0AAN9QW88_CANGL</name>
<evidence type="ECO:0000313" key="1">
    <source>
        <dbReference type="EMBL" id="KAK7345423.1"/>
    </source>
</evidence>
<dbReference type="EMBL" id="JAYMYQ010000003">
    <property type="protein sequence ID" value="KAK7345423.1"/>
    <property type="molecule type" value="Genomic_DNA"/>
</dbReference>
<sequence length="150" mass="16904">MTIRYRLPLPTHEIVLTSKSSKAQYGTTQGSLFTLVEPVPSCRDECCKSVQKLKEEILTTRCKICRAVRVWKMCFALVHTHVSIREAVMIFSAFILDNRHSVKSLSPGKVIQCLFDKISLVLYTDAVDAAMVRLFSSVSCLSKGEFEPPF</sequence>
<protein>
    <submittedName>
        <fullName evidence="1">Uncharacterized protein</fullName>
    </submittedName>
</protein>
<organism evidence="1 2">
    <name type="scientific">Canavalia gladiata</name>
    <name type="common">Sword bean</name>
    <name type="synonym">Dolichos gladiatus</name>
    <dbReference type="NCBI Taxonomy" id="3824"/>
    <lineage>
        <taxon>Eukaryota</taxon>
        <taxon>Viridiplantae</taxon>
        <taxon>Streptophyta</taxon>
        <taxon>Embryophyta</taxon>
        <taxon>Tracheophyta</taxon>
        <taxon>Spermatophyta</taxon>
        <taxon>Magnoliopsida</taxon>
        <taxon>eudicotyledons</taxon>
        <taxon>Gunneridae</taxon>
        <taxon>Pentapetalae</taxon>
        <taxon>rosids</taxon>
        <taxon>fabids</taxon>
        <taxon>Fabales</taxon>
        <taxon>Fabaceae</taxon>
        <taxon>Papilionoideae</taxon>
        <taxon>50 kb inversion clade</taxon>
        <taxon>NPAAA clade</taxon>
        <taxon>indigoferoid/millettioid clade</taxon>
        <taxon>Phaseoleae</taxon>
        <taxon>Canavalia</taxon>
    </lineage>
</organism>
<dbReference type="Proteomes" id="UP001367508">
    <property type="component" value="Unassembled WGS sequence"/>
</dbReference>
<comment type="caution">
    <text evidence="1">The sequence shown here is derived from an EMBL/GenBank/DDBJ whole genome shotgun (WGS) entry which is preliminary data.</text>
</comment>
<gene>
    <name evidence="1" type="ORF">VNO77_16027</name>
</gene>
<evidence type="ECO:0000313" key="2">
    <source>
        <dbReference type="Proteomes" id="UP001367508"/>
    </source>
</evidence>
<reference evidence="1 2" key="1">
    <citation type="submission" date="2024-01" db="EMBL/GenBank/DDBJ databases">
        <title>The genomes of 5 underutilized Papilionoideae crops provide insights into root nodulation and disease resistanc.</title>
        <authorList>
            <person name="Jiang F."/>
        </authorList>
    </citation>
    <scope>NUCLEOTIDE SEQUENCE [LARGE SCALE GENOMIC DNA]</scope>
    <source>
        <strain evidence="1">LVBAO_FW01</strain>
        <tissue evidence="1">Leaves</tissue>
    </source>
</reference>